<name>A0A1Q9BUT3_SYMMI</name>
<feature type="non-terminal residue" evidence="1">
    <location>
        <position position="235"/>
    </location>
</feature>
<keyword evidence="2" id="KW-1185">Reference proteome</keyword>
<dbReference type="EMBL" id="LSRX01003761">
    <property type="protein sequence ID" value="OLP74416.1"/>
    <property type="molecule type" value="Genomic_DNA"/>
</dbReference>
<dbReference type="OrthoDB" id="10433638at2759"/>
<dbReference type="Proteomes" id="UP000186817">
    <property type="component" value="Unassembled WGS sequence"/>
</dbReference>
<comment type="caution">
    <text evidence="1">The sequence shown here is derived from an EMBL/GenBank/DDBJ whole genome shotgun (WGS) entry which is preliminary data.</text>
</comment>
<organism evidence="1 2">
    <name type="scientific">Symbiodinium microadriaticum</name>
    <name type="common">Dinoflagellate</name>
    <name type="synonym">Zooxanthella microadriatica</name>
    <dbReference type="NCBI Taxonomy" id="2951"/>
    <lineage>
        <taxon>Eukaryota</taxon>
        <taxon>Sar</taxon>
        <taxon>Alveolata</taxon>
        <taxon>Dinophyceae</taxon>
        <taxon>Suessiales</taxon>
        <taxon>Symbiodiniaceae</taxon>
        <taxon>Symbiodinium</taxon>
    </lineage>
</organism>
<gene>
    <name evidence="1" type="ORF">AK812_SmicGene46048</name>
</gene>
<evidence type="ECO:0000313" key="2">
    <source>
        <dbReference type="Proteomes" id="UP000186817"/>
    </source>
</evidence>
<dbReference type="SUPFAM" id="SSF52047">
    <property type="entry name" value="RNI-like"/>
    <property type="match status" value="1"/>
</dbReference>
<dbReference type="AlphaFoldDB" id="A0A1Q9BUT3"/>
<evidence type="ECO:0000313" key="1">
    <source>
        <dbReference type="EMBL" id="OLP74416.1"/>
    </source>
</evidence>
<proteinExistence type="predicted"/>
<accession>A0A1Q9BUT3</accession>
<sequence>MRGEVASSMELQELGAKQLPMYPAFVTSVVMPAAPAAVQGDLGLLPALARSDVEELNLDLCLDVPAAVWQQLGQAQGEAFQKLRCFDEESKRVDGAGGLLLALSRCQLLQDVRRATRCFGENSKGADGAVGLLTALARCAELKDLDMYGCSQIPAAAWQQLEGAHWPKLTTVDFRGRLGFSGACWSVRGCSRDGCGGAGGDVGAVQNFEVVDIQPFHKETPWSEKLPLVQVAEAS</sequence>
<reference evidence="1 2" key="1">
    <citation type="submission" date="2016-02" db="EMBL/GenBank/DDBJ databases">
        <title>Genome analysis of coral dinoflagellate symbionts highlights evolutionary adaptations to a symbiotic lifestyle.</title>
        <authorList>
            <person name="Aranda M."/>
            <person name="Li Y."/>
            <person name="Liew Y.J."/>
            <person name="Baumgarten S."/>
            <person name="Simakov O."/>
            <person name="Wilson M."/>
            <person name="Piel J."/>
            <person name="Ashoor H."/>
            <person name="Bougouffa S."/>
            <person name="Bajic V.B."/>
            <person name="Ryu T."/>
            <person name="Ravasi T."/>
            <person name="Bayer T."/>
            <person name="Micklem G."/>
            <person name="Kim H."/>
            <person name="Bhak J."/>
            <person name="Lajeunesse T.C."/>
            <person name="Voolstra C.R."/>
        </authorList>
    </citation>
    <scope>NUCLEOTIDE SEQUENCE [LARGE SCALE GENOMIC DNA]</scope>
    <source>
        <strain evidence="1 2">CCMP2467</strain>
    </source>
</reference>
<protein>
    <submittedName>
        <fullName evidence="1">Uncharacterized protein</fullName>
    </submittedName>
</protein>